<dbReference type="AlphaFoldDB" id="A0A381PYL6"/>
<dbReference type="InterPro" id="IPR033749">
    <property type="entry name" value="Polyprenyl_synt_CS"/>
</dbReference>
<reference evidence="6" key="1">
    <citation type="submission" date="2018-05" db="EMBL/GenBank/DDBJ databases">
        <authorList>
            <person name="Lanie J.A."/>
            <person name="Ng W.-L."/>
            <person name="Kazmierczak K.M."/>
            <person name="Andrzejewski T.M."/>
            <person name="Davidsen T.M."/>
            <person name="Wayne K.J."/>
            <person name="Tettelin H."/>
            <person name="Glass J.I."/>
            <person name="Rusch D."/>
            <person name="Podicherti R."/>
            <person name="Tsui H.-C.T."/>
            <person name="Winkler M.E."/>
        </authorList>
    </citation>
    <scope>NUCLEOTIDE SEQUENCE</scope>
</reference>
<dbReference type="InterPro" id="IPR008949">
    <property type="entry name" value="Isoprenoid_synthase_dom_sf"/>
</dbReference>
<comment type="cofactor">
    <cofactor evidence="1">
        <name>Mg(2+)</name>
        <dbReference type="ChEBI" id="CHEBI:18420"/>
    </cofactor>
</comment>
<dbReference type="PANTHER" id="PTHR12001:SF69">
    <property type="entry name" value="ALL TRANS-POLYPRENYL-DIPHOSPHATE SYNTHASE PDSS1"/>
    <property type="match status" value="1"/>
</dbReference>
<dbReference type="InterPro" id="IPR000092">
    <property type="entry name" value="Polyprenyl_synt"/>
</dbReference>
<dbReference type="PROSITE" id="PS00723">
    <property type="entry name" value="POLYPRENYL_SYNTHASE_1"/>
    <property type="match status" value="1"/>
</dbReference>
<evidence type="ECO:0000313" key="6">
    <source>
        <dbReference type="EMBL" id="SUZ70473.1"/>
    </source>
</evidence>
<gene>
    <name evidence="6" type="ORF">METZ01_LOCUS23327</name>
</gene>
<dbReference type="CDD" id="cd00685">
    <property type="entry name" value="Trans_IPPS_HT"/>
    <property type="match status" value="1"/>
</dbReference>
<evidence type="ECO:0008006" key="7">
    <source>
        <dbReference type="Google" id="ProtNLM"/>
    </source>
</evidence>
<accession>A0A381PYL6</accession>
<dbReference type="Pfam" id="PF00348">
    <property type="entry name" value="polyprenyl_synt"/>
    <property type="match status" value="1"/>
</dbReference>
<dbReference type="PROSITE" id="PS00444">
    <property type="entry name" value="POLYPRENYL_SYNTHASE_2"/>
    <property type="match status" value="1"/>
</dbReference>
<proteinExistence type="inferred from homology"/>
<evidence type="ECO:0000256" key="2">
    <source>
        <dbReference type="ARBA" id="ARBA00006706"/>
    </source>
</evidence>
<dbReference type="GO" id="GO:0046872">
    <property type="term" value="F:metal ion binding"/>
    <property type="evidence" value="ECO:0007669"/>
    <property type="project" value="UniProtKB-KW"/>
</dbReference>
<protein>
    <recommendedName>
        <fullName evidence="7">Octaprenyl diphosphate synthase</fullName>
    </recommendedName>
</protein>
<sequence>MIRSIEKLDQEKSFIEKIRSLVESDWQEINQEIRLQLDTDVGLISNISNYIINSGGKRLRPLMVVLATKACGVDSKNHTRILAAIMIELIHTATLLHDDVVDDSMNRRGIETAHQNFGSESTILVGDFLYSRAFQVMVQIGQMRVMEIMADATNTIAEGEVLQLINCGNPDTTEKQYLDVIYRKTGKLFEAGATIGAVLGNQSKLIESSLKEYGRNLGIAFQLIDDVLDYSSSFETIGKDIGDDLAEGKPTLPLIYTLERCKPEEQIIISEAIQSKNAQHIDQIIAWVKSSGALALSAEKAKAASNQAIKSLKPLPESDYKQGLIELAQFAINRMY</sequence>
<evidence type="ECO:0000256" key="1">
    <source>
        <dbReference type="ARBA" id="ARBA00001946"/>
    </source>
</evidence>
<dbReference type="GO" id="GO:0008299">
    <property type="term" value="P:isoprenoid biosynthetic process"/>
    <property type="evidence" value="ECO:0007669"/>
    <property type="project" value="InterPro"/>
</dbReference>
<dbReference type="SUPFAM" id="SSF48576">
    <property type="entry name" value="Terpenoid synthases"/>
    <property type="match status" value="1"/>
</dbReference>
<organism evidence="6">
    <name type="scientific">marine metagenome</name>
    <dbReference type="NCBI Taxonomy" id="408172"/>
    <lineage>
        <taxon>unclassified sequences</taxon>
        <taxon>metagenomes</taxon>
        <taxon>ecological metagenomes</taxon>
    </lineage>
</organism>
<name>A0A381PYL6_9ZZZZ</name>
<dbReference type="Gene3D" id="1.10.600.10">
    <property type="entry name" value="Farnesyl Diphosphate Synthase"/>
    <property type="match status" value="1"/>
</dbReference>
<comment type="similarity">
    <text evidence="2">Belongs to the FPP/GGPP synthase family.</text>
</comment>
<dbReference type="PANTHER" id="PTHR12001">
    <property type="entry name" value="GERANYLGERANYL PYROPHOSPHATE SYNTHASE"/>
    <property type="match status" value="1"/>
</dbReference>
<keyword evidence="3" id="KW-0808">Transferase</keyword>
<dbReference type="SFLD" id="SFLDS00005">
    <property type="entry name" value="Isoprenoid_Synthase_Type_I"/>
    <property type="match status" value="1"/>
</dbReference>
<evidence type="ECO:0000256" key="4">
    <source>
        <dbReference type="ARBA" id="ARBA00022723"/>
    </source>
</evidence>
<dbReference type="GO" id="GO:0004659">
    <property type="term" value="F:prenyltransferase activity"/>
    <property type="evidence" value="ECO:0007669"/>
    <property type="project" value="InterPro"/>
</dbReference>
<dbReference type="EMBL" id="UINC01001093">
    <property type="protein sequence ID" value="SUZ70473.1"/>
    <property type="molecule type" value="Genomic_DNA"/>
</dbReference>
<keyword evidence="4" id="KW-0479">Metal-binding</keyword>
<keyword evidence="5" id="KW-0460">Magnesium</keyword>
<evidence type="ECO:0000256" key="3">
    <source>
        <dbReference type="ARBA" id="ARBA00022679"/>
    </source>
</evidence>
<evidence type="ECO:0000256" key="5">
    <source>
        <dbReference type="ARBA" id="ARBA00022842"/>
    </source>
</evidence>
<dbReference type="FunFam" id="1.10.600.10:FF:000002">
    <property type="entry name" value="Octaprenyl diphosphate synthase"/>
    <property type="match status" value="1"/>
</dbReference>